<feature type="compositionally biased region" description="Acidic residues" evidence="18">
    <location>
        <begin position="480"/>
        <end position="493"/>
    </location>
</feature>
<dbReference type="InterPro" id="IPR013221">
    <property type="entry name" value="Mur_ligase_cen"/>
</dbReference>
<keyword evidence="13" id="KW-0460">Magnesium</keyword>
<comment type="catalytic activity">
    <reaction evidence="16">
        <text>(6S)-5,6,7,8-tetrahydrofolyl-(gamma-L-Glu)(n) + L-glutamate + ATP = (6S)-5,6,7,8-tetrahydrofolyl-(gamma-L-Glu)(n+1) + ADP + phosphate + H(+)</text>
        <dbReference type="Rhea" id="RHEA:10580"/>
        <dbReference type="Rhea" id="RHEA-COMP:14738"/>
        <dbReference type="Rhea" id="RHEA-COMP:14740"/>
        <dbReference type="ChEBI" id="CHEBI:15378"/>
        <dbReference type="ChEBI" id="CHEBI:29985"/>
        <dbReference type="ChEBI" id="CHEBI:30616"/>
        <dbReference type="ChEBI" id="CHEBI:43474"/>
        <dbReference type="ChEBI" id="CHEBI:141005"/>
        <dbReference type="ChEBI" id="CHEBI:456216"/>
        <dbReference type="EC" id="6.3.2.17"/>
    </reaction>
</comment>
<proteinExistence type="inferred from homology"/>
<keyword evidence="10" id="KW-0479">Metal-binding</keyword>
<evidence type="ECO:0000256" key="4">
    <source>
        <dbReference type="ARBA" id="ARBA00008276"/>
    </source>
</evidence>
<comment type="catalytic activity">
    <reaction evidence="17">
        <text>7,8-dihydropteroate + L-glutamate + ATP = 7,8-dihydrofolate + ADP + phosphate + H(+)</text>
        <dbReference type="Rhea" id="RHEA:23584"/>
        <dbReference type="ChEBI" id="CHEBI:15378"/>
        <dbReference type="ChEBI" id="CHEBI:17839"/>
        <dbReference type="ChEBI" id="CHEBI:29985"/>
        <dbReference type="ChEBI" id="CHEBI:30616"/>
        <dbReference type="ChEBI" id="CHEBI:43474"/>
        <dbReference type="ChEBI" id="CHEBI:57451"/>
        <dbReference type="ChEBI" id="CHEBI:456216"/>
        <dbReference type="EC" id="6.3.2.12"/>
    </reaction>
</comment>
<evidence type="ECO:0000256" key="5">
    <source>
        <dbReference type="ARBA" id="ARBA00011245"/>
    </source>
</evidence>
<dbReference type="KEGG" id="acij:JS278_02004"/>
<evidence type="ECO:0000256" key="15">
    <source>
        <dbReference type="ARBA" id="ARBA00030592"/>
    </source>
</evidence>
<dbReference type="EMBL" id="CP025198">
    <property type="protein sequence ID" value="AXE39158.1"/>
    <property type="molecule type" value="Genomic_DNA"/>
</dbReference>
<feature type="region of interest" description="Disordered" evidence="18">
    <location>
        <begin position="463"/>
        <end position="493"/>
    </location>
</feature>
<evidence type="ECO:0000256" key="3">
    <source>
        <dbReference type="ARBA" id="ARBA00005150"/>
    </source>
</evidence>
<dbReference type="EC" id="6.3.2.17" evidence="7"/>
<dbReference type="Gene3D" id="3.90.190.20">
    <property type="entry name" value="Mur ligase, C-terminal domain"/>
    <property type="match status" value="1"/>
</dbReference>
<comment type="pathway">
    <text evidence="3">Cofactor biosynthesis; tetrahydrofolylpolyglutamate biosynthesis.</text>
</comment>
<gene>
    <name evidence="21" type="primary">folC</name>
    <name evidence="21" type="ORF">JS278_02004</name>
</gene>
<dbReference type="Gene3D" id="3.40.1190.10">
    <property type="entry name" value="Mur-like, catalytic domain"/>
    <property type="match status" value="1"/>
</dbReference>
<feature type="domain" description="Mur ligase central" evidence="20">
    <location>
        <begin position="53"/>
        <end position="282"/>
    </location>
</feature>
<evidence type="ECO:0000256" key="10">
    <source>
        <dbReference type="ARBA" id="ARBA00022723"/>
    </source>
</evidence>
<dbReference type="OrthoDB" id="9809356at2"/>
<dbReference type="InterPro" id="IPR004101">
    <property type="entry name" value="Mur_ligase_C"/>
</dbReference>
<evidence type="ECO:0000259" key="19">
    <source>
        <dbReference type="Pfam" id="PF02875"/>
    </source>
</evidence>
<feature type="domain" description="Mur ligase C-terminal" evidence="19">
    <location>
        <begin position="308"/>
        <end position="432"/>
    </location>
</feature>
<keyword evidence="9 21" id="KW-0436">Ligase</keyword>
<dbReference type="SUPFAM" id="SSF53623">
    <property type="entry name" value="MurD-like peptide ligases, catalytic domain"/>
    <property type="match status" value="1"/>
</dbReference>
<evidence type="ECO:0000256" key="16">
    <source>
        <dbReference type="ARBA" id="ARBA00047493"/>
    </source>
</evidence>
<dbReference type="SUPFAM" id="SSF53244">
    <property type="entry name" value="MurD-like peptide ligases, peptide-binding domain"/>
    <property type="match status" value="1"/>
</dbReference>
<evidence type="ECO:0000256" key="9">
    <source>
        <dbReference type="ARBA" id="ARBA00022598"/>
    </source>
</evidence>
<comment type="cofactor">
    <cofactor evidence="1">
        <name>Mg(2+)</name>
        <dbReference type="ChEBI" id="CHEBI:18420"/>
    </cofactor>
</comment>
<organism evidence="21 22">
    <name type="scientific">Acidipropionibacterium virtanenii</name>
    <dbReference type="NCBI Taxonomy" id="2057246"/>
    <lineage>
        <taxon>Bacteria</taxon>
        <taxon>Bacillati</taxon>
        <taxon>Actinomycetota</taxon>
        <taxon>Actinomycetes</taxon>
        <taxon>Propionibacteriales</taxon>
        <taxon>Propionibacteriaceae</taxon>
        <taxon>Acidipropionibacterium</taxon>
    </lineage>
</organism>
<dbReference type="GO" id="GO:0005737">
    <property type="term" value="C:cytoplasm"/>
    <property type="evidence" value="ECO:0007669"/>
    <property type="project" value="TreeGrafter"/>
</dbReference>
<keyword evidence="14" id="KW-0289">Folate biosynthesis</keyword>
<dbReference type="Pfam" id="PF02875">
    <property type="entry name" value="Mur_ligase_C"/>
    <property type="match status" value="1"/>
</dbReference>
<comment type="subunit">
    <text evidence="5">Monomer.</text>
</comment>
<name>A0A344UV60_9ACTN</name>
<evidence type="ECO:0000256" key="13">
    <source>
        <dbReference type="ARBA" id="ARBA00022842"/>
    </source>
</evidence>
<evidence type="ECO:0000256" key="7">
    <source>
        <dbReference type="ARBA" id="ARBA00013025"/>
    </source>
</evidence>
<evidence type="ECO:0000256" key="17">
    <source>
        <dbReference type="ARBA" id="ARBA00049161"/>
    </source>
</evidence>
<dbReference type="InterPro" id="IPR036565">
    <property type="entry name" value="Mur-like_cat_sf"/>
</dbReference>
<keyword evidence="12" id="KW-0067">ATP-binding</keyword>
<evidence type="ECO:0000256" key="14">
    <source>
        <dbReference type="ARBA" id="ARBA00022909"/>
    </source>
</evidence>
<evidence type="ECO:0000256" key="8">
    <source>
        <dbReference type="ARBA" id="ARBA00019357"/>
    </source>
</evidence>
<dbReference type="PANTHER" id="PTHR11136:SF0">
    <property type="entry name" value="DIHYDROFOLATE SYNTHETASE-RELATED"/>
    <property type="match status" value="1"/>
</dbReference>
<dbReference type="GO" id="GO:0004326">
    <property type="term" value="F:tetrahydrofolylpolyglutamate synthase activity"/>
    <property type="evidence" value="ECO:0007669"/>
    <property type="project" value="UniProtKB-EC"/>
</dbReference>
<dbReference type="GO" id="GO:0005524">
    <property type="term" value="F:ATP binding"/>
    <property type="evidence" value="ECO:0007669"/>
    <property type="project" value="UniProtKB-KW"/>
</dbReference>
<reference evidence="21 22" key="1">
    <citation type="submission" date="2017-12" db="EMBL/GenBank/DDBJ databases">
        <title>The whole genome sequence of the Acidipropionibacterium virtanenii sp. nov. type strain JS278.</title>
        <authorList>
            <person name="Laine P."/>
            <person name="Deptula P."/>
            <person name="Varmanen P."/>
            <person name="Auvinen P."/>
        </authorList>
    </citation>
    <scope>NUCLEOTIDE SEQUENCE [LARGE SCALE GENOMIC DNA]</scope>
    <source>
        <strain evidence="21 22">JS278</strain>
    </source>
</reference>
<evidence type="ECO:0000256" key="6">
    <source>
        <dbReference type="ARBA" id="ARBA00013023"/>
    </source>
</evidence>
<evidence type="ECO:0000313" key="22">
    <source>
        <dbReference type="Proteomes" id="UP000251995"/>
    </source>
</evidence>
<evidence type="ECO:0000256" key="2">
    <source>
        <dbReference type="ARBA" id="ARBA00004799"/>
    </source>
</evidence>
<dbReference type="GO" id="GO:0046656">
    <property type="term" value="P:folic acid biosynthetic process"/>
    <property type="evidence" value="ECO:0007669"/>
    <property type="project" value="UniProtKB-KW"/>
</dbReference>
<dbReference type="Proteomes" id="UP000251995">
    <property type="component" value="Chromosome"/>
</dbReference>
<evidence type="ECO:0000256" key="18">
    <source>
        <dbReference type="SAM" id="MobiDB-lite"/>
    </source>
</evidence>
<dbReference type="Pfam" id="PF08245">
    <property type="entry name" value="Mur_ligase_M"/>
    <property type="match status" value="1"/>
</dbReference>
<evidence type="ECO:0000313" key="21">
    <source>
        <dbReference type="EMBL" id="AXE39158.1"/>
    </source>
</evidence>
<dbReference type="NCBIfam" id="TIGR01499">
    <property type="entry name" value="folC"/>
    <property type="match status" value="1"/>
</dbReference>
<protein>
    <recommendedName>
        <fullName evidence="8">Dihydrofolate synthase/folylpolyglutamate synthase</fullName>
        <ecNumber evidence="6">6.3.2.12</ecNumber>
        <ecNumber evidence="7">6.3.2.17</ecNumber>
    </recommendedName>
    <alternativeName>
        <fullName evidence="15">Tetrahydrofolylpolyglutamate synthase</fullName>
    </alternativeName>
</protein>
<keyword evidence="11" id="KW-0547">Nucleotide-binding</keyword>
<dbReference type="AlphaFoldDB" id="A0A344UV60"/>
<evidence type="ECO:0000256" key="1">
    <source>
        <dbReference type="ARBA" id="ARBA00001946"/>
    </source>
</evidence>
<evidence type="ECO:0000259" key="20">
    <source>
        <dbReference type="Pfam" id="PF08245"/>
    </source>
</evidence>
<dbReference type="GO" id="GO:0046872">
    <property type="term" value="F:metal ion binding"/>
    <property type="evidence" value="ECO:0007669"/>
    <property type="project" value="UniProtKB-KW"/>
</dbReference>
<dbReference type="InterPro" id="IPR036615">
    <property type="entry name" value="Mur_ligase_C_dom_sf"/>
</dbReference>
<comment type="similarity">
    <text evidence="4">Belongs to the folylpolyglutamate synthase family.</text>
</comment>
<evidence type="ECO:0000256" key="11">
    <source>
        <dbReference type="ARBA" id="ARBA00022741"/>
    </source>
</evidence>
<keyword evidence="22" id="KW-1185">Reference proteome</keyword>
<dbReference type="InterPro" id="IPR001645">
    <property type="entry name" value="Folylpolyglutamate_synth"/>
</dbReference>
<sequence>MSDIDSDRSAHDRLAAALQVRWPENRIGPGLGREKALLDLLGSPESACPVIQIAGTNGKGSTAIMIEALLRAAGLRVGRYSSPHLVDVRERICIDGEPISVETFDSVWEQVSPMVQMVDAQRIDGIEMTFFEVITAMAFAAFADAPVDVAVIEVGLGGRWDATNVADAQVAVITPVAMDHMHILGDTLDKIAAEKAGIIKAGSRAVIAGQKPEAAAVLLAQCTDVGVQPVLEGPDYALLERRPALGGQVIRIEEAAGPLGELYLPLFGEHMAHNAAQAVAAVEAFLGGKPLSPAIIEQGLSQVHAEARLEVVRRSPTIILDTFHNPHGAGSAMAGLRESFDLHPLIAVVAAMRDKDIDGVLSEMAEDVDHVVVTTMPELSRALPVDELADKASAHWDAEHLDVEPTVSEAIERAIRIADASGPGAGILIAGSVILAGQARAILLPDGVNHARSLPQAVVETPDLSDEDVAAMEGRRLEPVDDDPDIADDHEDW</sequence>
<comment type="pathway">
    <text evidence="2">Cofactor biosynthesis; tetrahydrofolate biosynthesis; 7,8-dihydrofolate from 2-amino-4-hydroxy-6-hydroxymethyl-7,8-dihydropteridine diphosphate and 4-aminobenzoate: step 2/2.</text>
</comment>
<evidence type="ECO:0000256" key="12">
    <source>
        <dbReference type="ARBA" id="ARBA00022840"/>
    </source>
</evidence>
<dbReference type="GO" id="GO:0008841">
    <property type="term" value="F:dihydrofolate synthase activity"/>
    <property type="evidence" value="ECO:0007669"/>
    <property type="project" value="UniProtKB-EC"/>
</dbReference>
<dbReference type="FunFam" id="3.40.1190.10:FF:000004">
    <property type="entry name" value="Dihydrofolate synthase/folylpolyglutamate synthase"/>
    <property type="match status" value="1"/>
</dbReference>
<dbReference type="EC" id="6.3.2.12" evidence="6"/>
<accession>A0A344UV60</accession>
<dbReference type="PANTHER" id="PTHR11136">
    <property type="entry name" value="FOLYLPOLYGLUTAMATE SYNTHASE-RELATED"/>
    <property type="match status" value="1"/>
</dbReference>